<comment type="caution">
    <text evidence="1">The sequence shown here is derived from an EMBL/GenBank/DDBJ whole genome shotgun (WGS) entry which is preliminary data.</text>
</comment>
<organism evidence="1 2">
    <name type="scientific">Trichothecium roseum</name>
    <dbReference type="NCBI Taxonomy" id="47278"/>
    <lineage>
        <taxon>Eukaryota</taxon>
        <taxon>Fungi</taxon>
        <taxon>Dikarya</taxon>
        <taxon>Ascomycota</taxon>
        <taxon>Pezizomycotina</taxon>
        <taxon>Sordariomycetes</taxon>
        <taxon>Hypocreomycetidae</taxon>
        <taxon>Hypocreales</taxon>
        <taxon>Hypocreales incertae sedis</taxon>
        <taxon>Trichothecium</taxon>
    </lineage>
</organism>
<keyword evidence="2" id="KW-1185">Reference proteome</keyword>
<name>A0ACC0V8J3_9HYPO</name>
<reference evidence="1" key="1">
    <citation type="submission" date="2022-10" db="EMBL/GenBank/DDBJ databases">
        <title>Complete Genome of Trichothecium roseum strain YXFP-22015, a Plant Pathogen Isolated from Citrus.</title>
        <authorList>
            <person name="Wang Y."/>
            <person name="Zhu L."/>
        </authorList>
    </citation>
    <scope>NUCLEOTIDE SEQUENCE</scope>
    <source>
        <strain evidence="1">YXFP-22015</strain>
    </source>
</reference>
<evidence type="ECO:0000313" key="2">
    <source>
        <dbReference type="Proteomes" id="UP001163324"/>
    </source>
</evidence>
<accession>A0ACC0V8J3</accession>
<dbReference type="Proteomes" id="UP001163324">
    <property type="component" value="Chromosome 2"/>
</dbReference>
<proteinExistence type="predicted"/>
<protein>
    <submittedName>
        <fullName evidence="1">Uncharacterized protein</fullName>
    </submittedName>
</protein>
<dbReference type="EMBL" id="CM047941">
    <property type="protein sequence ID" value="KAI9902443.1"/>
    <property type="molecule type" value="Genomic_DNA"/>
</dbReference>
<gene>
    <name evidence="1" type="ORF">N3K66_001795</name>
</gene>
<evidence type="ECO:0000313" key="1">
    <source>
        <dbReference type="EMBL" id="KAI9902443.1"/>
    </source>
</evidence>
<sequence length="342" mass="37467">MMRLKAPADLPQLVKRTFAKARADGDLHYFETRVTIIEANKIPFQLRYSPALANKPRGPPPDPSKPHKPMDPFENPPRALWLTDLGPDHFLVLNKFAVVPEHFILATKDFKPQTHLLEESDLAATLACIRAYEEETTKASGAGAGDGGLFAFFNCGEHSGASQPHRHIQLLPLTTMREGLGGDARWTVLADQLHRRRPPFATFSEDISLGMEPADLHAAYLRLYRRACRGVARHMGEPAAEEQVDEEAVGQEAGEALVSYNMAMTRESLVIAPRLAEGATICSHEGDVIGNLALNGTVLAGTALVKSELEWDALVRSEEGLQAVLRGIGISSEEIEERDIAP</sequence>